<keyword evidence="7 9" id="KW-0811">Translocation</keyword>
<comment type="caution">
    <text evidence="11">The sequence shown here is derived from an EMBL/GenBank/DDBJ whole genome shotgun (WGS) entry which is preliminary data.</text>
</comment>
<protein>
    <recommendedName>
        <fullName evidence="9">Protein-export membrane protein SecF</fullName>
    </recommendedName>
</protein>
<dbReference type="GO" id="GO:0006605">
    <property type="term" value="P:protein targeting"/>
    <property type="evidence" value="ECO:0007669"/>
    <property type="project" value="UniProtKB-UniRule"/>
</dbReference>
<evidence type="ECO:0000313" key="11">
    <source>
        <dbReference type="EMBL" id="TXJ11421.1"/>
    </source>
</evidence>
<keyword evidence="6 9" id="KW-1133">Transmembrane helix</keyword>
<gene>
    <name evidence="9 11" type="primary">secF</name>
    <name evidence="11" type="ORF">EPJ80_06760</name>
</gene>
<feature type="transmembrane region" description="Helical" evidence="9">
    <location>
        <begin position="21"/>
        <end position="45"/>
    </location>
</feature>
<keyword evidence="4 9" id="KW-0812">Transmembrane</keyword>
<dbReference type="Gene3D" id="1.20.1640.10">
    <property type="entry name" value="Multidrug efflux transporter AcrB transmembrane domain"/>
    <property type="match status" value="1"/>
</dbReference>
<dbReference type="RefSeq" id="WP_147758403.1">
    <property type="nucleotide sequence ID" value="NZ_SAXT01000005.1"/>
</dbReference>
<comment type="subcellular location">
    <subcellularLocation>
        <location evidence="1 9">Cell membrane</location>
        <topology evidence="1 9">Multi-pass membrane protein</topology>
    </subcellularLocation>
</comment>
<name>A0A5C8CG80_9SPIR</name>
<dbReference type="InterPro" id="IPR005665">
    <property type="entry name" value="SecF_bac"/>
</dbReference>
<comment type="function">
    <text evidence="9">Part of the Sec protein translocase complex. Interacts with the SecYEG preprotein conducting channel. SecDF uses the proton motive force (PMF) to complete protein translocation after the ATP-dependent function of SecA.</text>
</comment>
<evidence type="ECO:0000256" key="6">
    <source>
        <dbReference type="ARBA" id="ARBA00022989"/>
    </source>
</evidence>
<keyword evidence="2 9" id="KW-0813">Transport</keyword>
<dbReference type="GO" id="GO:0005886">
    <property type="term" value="C:plasma membrane"/>
    <property type="evidence" value="ECO:0007669"/>
    <property type="project" value="UniProtKB-SubCell"/>
</dbReference>
<dbReference type="PANTHER" id="PTHR30081:SF8">
    <property type="entry name" value="PROTEIN TRANSLOCASE SUBUNIT SECF"/>
    <property type="match status" value="1"/>
</dbReference>
<dbReference type="SUPFAM" id="SSF82866">
    <property type="entry name" value="Multidrug efflux transporter AcrB transmembrane domain"/>
    <property type="match status" value="1"/>
</dbReference>
<dbReference type="InterPro" id="IPR022813">
    <property type="entry name" value="SecD/SecF_arch_bac"/>
</dbReference>
<feature type="domain" description="Protein export membrane protein SecD/SecF C-terminal" evidence="10">
    <location>
        <begin position="132"/>
        <end position="304"/>
    </location>
</feature>
<feature type="transmembrane region" description="Helical" evidence="9">
    <location>
        <begin position="249"/>
        <end position="272"/>
    </location>
</feature>
<evidence type="ECO:0000259" key="10">
    <source>
        <dbReference type="Pfam" id="PF02355"/>
    </source>
</evidence>
<dbReference type="HAMAP" id="MF_01464_B">
    <property type="entry name" value="SecF_B"/>
    <property type="match status" value="1"/>
</dbReference>
<dbReference type="PANTHER" id="PTHR30081">
    <property type="entry name" value="PROTEIN-EXPORT MEMBRANE PROTEIN SEC"/>
    <property type="match status" value="1"/>
</dbReference>
<keyword evidence="8 9" id="KW-0472">Membrane</keyword>
<dbReference type="InterPro" id="IPR048634">
    <property type="entry name" value="SecD_SecF_C"/>
</dbReference>
<accession>A0A5C8CG80</accession>
<evidence type="ECO:0000256" key="5">
    <source>
        <dbReference type="ARBA" id="ARBA00022927"/>
    </source>
</evidence>
<dbReference type="Proteomes" id="UP000325116">
    <property type="component" value="Unassembled WGS sequence"/>
</dbReference>
<dbReference type="Pfam" id="PF02355">
    <property type="entry name" value="SecD_SecF_C"/>
    <property type="match status" value="1"/>
</dbReference>
<evidence type="ECO:0000256" key="2">
    <source>
        <dbReference type="ARBA" id="ARBA00022448"/>
    </source>
</evidence>
<evidence type="ECO:0000256" key="1">
    <source>
        <dbReference type="ARBA" id="ARBA00004651"/>
    </source>
</evidence>
<feature type="transmembrane region" description="Helical" evidence="9">
    <location>
        <begin position="152"/>
        <end position="170"/>
    </location>
</feature>
<evidence type="ECO:0000256" key="8">
    <source>
        <dbReference type="ARBA" id="ARBA00023136"/>
    </source>
</evidence>
<dbReference type="NCBIfam" id="TIGR00966">
    <property type="entry name" value="transloc_SecF"/>
    <property type="match status" value="1"/>
</dbReference>
<organism evidence="11 12">
    <name type="scientific">Brachyspira aalborgi</name>
    <dbReference type="NCBI Taxonomy" id="29522"/>
    <lineage>
        <taxon>Bacteria</taxon>
        <taxon>Pseudomonadati</taxon>
        <taxon>Spirochaetota</taxon>
        <taxon>Spirochaetia</taxon>
        <taxon>Brachyspirales</taxon>
        <taxon>Brachyspiraceae</taxon>
        <taxon>Brachyspira</taxon>
    </lineage>
</organism>
<dbReference type="AlphaFoldDB" id="A0A5C8CG80"/>
<proteinExistence type="inferred from homology"/>
<dbReference type="GO" id="GO:0043952">
    <property type="term" value="P:protein transport by the Sec complex"/>
    <property type="evidence" value="ECO:0007669"/>
    <property type="project" value="UniProtKB-UniRule"/>
</dbReference>
<evidence type="ECO:0000313" key="12">
    <source>
        <dbReference type="Proteomes" id="UP000325116"/>
    </source>
</evidence>
<dbReference type="InterPro" id="IPR022645">
    <property type="entry name" value="SecD/SecF_bac"/>
</dbReference>
<comment type="similarity">
    <text evidence="9">Belongs to the SecD/SecF family. SecF subfamily.</text>
</comment>
<sequence>MSNNDTIKEKKENIITKNKIPFVKFMPIAAVISTIIFIASVFIFVQKIKSDNFNLSIDFAGGVELNVKIDNPQVINIAEIRALYSHFGEETINIQELEGEENINSFLLRFRGSNEESERAMKVLYDKYSEDKVSLIGSNIISGVVSADNLKLAFILIIISWIIIMIYIAIRFNHRYALPAIITLIHNVVIVFGILLFLNKEFSVLVLSSILTLIGYTINDIIVVFDRIRENADINKPFKDIVNLSLNSVVGRTIMTGISTLLAAASIMIWGGPILYDFAFTFFCGVVIGTYASNFIASGLLILFMKGKK</sequence>
<keyword evidence="3 9" id="KW-1003">Cell membrane</keyword>
<dbReference type="GO" id="GO:0065002">
    <property type="term" value="P:intracellular protein transmembrane transport"/>
    <property type="evidence" value="ECO:0007669"/>
    <property type="project" value="UniProtKB-UniRule"/>
</dbReference>
<dbReference type="GO" id="GO:0015450">
    <property type="term" value="F:protein-transporting ATPase activity"/>
    <property type="evidence" value="ECO:0007669"/>
    <property type="project" value="InterPro"/>
</dbReference>
<evidence type="ECO:0000256" key="4">
    <source>
        <dbReference type="ARBA" id="ARBA00022692"/>
    </source>
</evidence>
<feature type="transmembrane region" description="Helical" evidence="9">
    <location>
        <begin position="278"/>
        <end position="304"/>
    </location>
</feature>
<dbReference type="EMBL" id="SAXT01000005">
    <property type="protein sequence ID" value="TXJ11421.1"/>
    <property type="molecule type" value="Genomic_DNA"/>
</dbReference>
<reference evidence="11 12" key="1">
    <citation type="journal article" date="1992" name="Lakartidningen">
        <title>[Penicillin V and not amoxicillin is the first choice preparation in acute otitis].</title>
        <authorList>
            <person name="Kamme C."/>
            <person name="Lundgren K."/>
            <person name="Prellner K."/>
        </authorList>
    </citation>
    <scope>NUCLEOTIDE SEQUENCE [LARGE SCALE GENOMIC DNA]</scope>
    <source>
        <strain evidence="11 12">W1</strain>
    </source>
</reference>
<feature type="transmembrane region" description="Helical" evidence="9">
    <location>
        <begin position="204"/>
        <end position="228"/>
    </location>
</feature>
<evidence type="ECO:0000256" key="9">
    <source>
        <dbReference type="HAMAP-Rule" id="MF_01464"/>
    </source>
</evidence>
<dbReference type="PRINTS" id="PR01755">
    <property type="entry name" value="SECFTRNLCASE"/>
</dbReference>
<comment type="subunit">
    <text evidence="9">Forms a complex with SecD. Part of the essential Sec protein translocation apparatus which comprises SecA, SecYEG and auxiliary proteins SecDF. Other proteins may also be involved.</text>
</comment>
<keyword evidence="5 9" id="KW-0653">Protein transport</keyword>
<feature type="transmembrane region" description="Helical" evidence="9">
    <location>
        <begin position="177"/>
        <end position="198"/>
    </location>
</feature>
<evidence type="ECO:0000256" key="7">
    <source>
        <dbReference type="ARBA" id="ARBA00023010"/>
    </source>
</evidence>
<evidence type="ECO:0000256" key="3">
    <source>
        <dbReference type="ARBA" id="ARBA00022475"/>
    </source>
</evidence>